<reference evidence="2" key="2">
    <citation type="submission" date="2015-01" db="EMBL/GenBank/DDBJ databases">
        <title>Evolutionary Origins and Diversification of the Mycorrhizal Mutualists.</title>
        <authorList>
            <consortium name="DOE Joint Genome Institute"/>
            <consortium name="Mycorrhizal Genomics Consortium"/>
            <person name="Kohler A."/>
            <person name="Kuo A."/>
            <person name="Nagy L.G."/>
            <person name="Floudas D."/>
            <person name="Copeland A."/>
            <person name="Barry K.W."/>
            <person name="Cichocki N."/>
            <person name="Veneault-Fourrey C."/>
            <person name="LaButti K."/>
            <person name="Lindquist E.A."/>
            <person name="Lipzen A."/>
            <person name="Lundell T."/>
            <person name="Morin E."/>
            <person name="Murat C."/>
            <person name="Riley R."/>
            <person name="Ohm R."/>
            <person name="Sun H."/>
            <person name="Tunlid A."/>
            <person name="Henrissat B."/>
            <person name="Grigoriev I.V."/>
            <person name="Hibbett D.S."/>
            <person name="Martin F."/>
        </authorList>
    </citation>
    <scope>NUCLEOTIDE SEQUENCE [LARGE SCALE GENOMIC DNA]</scope>
    <source>
        <strain evidence="2">UH-Slu-Lm8-n1</strain>
    </source>
</reference>
<gene>
    <name evidence="1" type="ORF">CY34DRAFT_803877</name>
</gene>
<protein>
    <submittedName>
        <fullName evidence="1">Unplaced genomic scaffold CY34scaffold_83, whole genome shotgun sequence</fullName>
    </submittedName>
</protein>
<dbReference type="InParanoid" id="A0A0D0BJF2"/>
<keyword evidence="2" id="KW-1185">Reference proteome</keyword>
<dbReference type="Proteomes" id="UP000054485">
    <property type="component" value="Unassembled WGS sequence"/>
</dbReference>
<dbReference type="EMBL" id="KN835214">
    <property type="protein sequence ID" value="KIK43378.1"/>
    <property type="molecule type" value="Genomic_DNA"/>
</dbReference>
<accession>A0A0D0BJF2</accession>
<evidence type="ECO:0000313" key="1">
    <source>
        <dbReference type="EMBL" id="KIK43378.1"/>
    </source>
</evidence>
<sequence length="67" mass="7350">MQTSQGGEGVELQGILEAGSLYQIPGVETDAVTRGWKILDLSDRSYENNSPMMSRVGLGCDNLLYVW</sequence>
<dbReference type="AlphaFoldDB" id="A0A0D0BJF2"/>
<dbReference type="HOGENOM" id="CLU_2814153_0_0_1"/>
<evidence type="ECO:0000313" key="2">
    <source>
        <dbReference type="Proteomes" id="UP000054485"/>
    </source>
</evidence>
<proteinExistence type="predicted"/>
<organism evidence="1 2">
    <name type="scientific">Suillus luteus UH-Slu-Lm8-n1</name>
    <dbReference type="NCBI Taxonomy" id="930992"/>
    <lineage>
        <taxon>Eukaryota</taxon>
        <taxon>Fungi</taxon>
        <taxon>Dikarya</taxon>
        <taxon>Basidiomycota</taxon>
        <taxon>Agaricomycotina</taxon>
        <taxon>Agaricomycetes</taxon>
        <taxon>Agaricomycetidae</taxon>
        <taxon>Boletales</taxon>
        <taxon>Suillineae</taxon>
        <taxon>Suillaceae</taxon>
        <taxon>Suillus</taxon>
    </lineage>
</organism>
<name>A0A0D0BJF2_9AGAM</name>
<reference evidence="1 2" key="1">
    <citation type="submission" date="2014-04" db="EMBL/GenBank/DDBJ databases">
        <authorList>
            <consortium name="DOE Joint Genome Institute"/>
            <person name="Kuo A."/>
            <person name="Ruytinx J."/>
            <person name="Rineau F."/>
            <person name="Colpaert J."/>
            <person name="Kohler A."/>
            <person name="Nagy L.G."/>
            <person name="Floudas D."/>
            <person name="Copeland A."/>
            <person name="Barry K.W."/>
            <person name="Cichocki N."/>
            <person name="Veneault-Fourrey C."/>
            <person name="LaButti K."/>
            <person name="Lindquist E.A."/>
            <person name="Lipzen A."/>
            <person name="Lundell T."/>
            <person name="Morin E."/>
            <person name="Murat C."/>
            <person name="Sun H."/>
            <person name="Tunlid A."/>
            <person name="Henrissat B."/>
            <person name="Grigoriev I.V."/>
            <person name="Hibbett D.S."/>
            <person name="Martin F."/>
            <person name="Nordberg H.P."/>
            <person name="Cantor M.N."/>
            <person name="Hua S.X."/>
        </authorList>
    </citation>
    <scope>NUCLEOTIDE SEQUENCE [LARGE SCALE GENOMIC DNA]</scope>
    <source>
        <strain evidence="1 2">UH-Slu-Lm8-n1</strain>
    </source>
</reference>